<keyword evidence="3" id="KW-1185">Reference proteome</keyword>
<dbReference type="Proteomes" id="UP000218231">
    <property type="component" value="Unassembled WGS sequence"/>
</dbReference>
<protein>
    <submittedName>
        <fullName evidence="2">Uncharacterized protein</fullName>
    </submittedName>
</protein>
<evidence type="ECO:0000313" key="2">
    <source>
        <dbReference type="EMBL" id="PAV67937.1"/>
    </source>
</evidence>
<evidence type="ECO:0000256" key="1">
    <source>
        <dbReference type="SAM" id="SignalP"/>
    </source>
</evidence>
<accession>A0A2A2K1T2</accession>
<keyword evidence="1" id="KW-0732">Signal</keyword>
<organism evidence="2 3">
    <name type="scientific">Diploscapter pachys</name>
    <dbReference type="NCBI Taxonomy" id="2018661"/>
    <lineage>
        <taxon>Eukaryota</taxon>
        <taxon>Metazoa</taxon>
        <taxon>Ecdysozoa</taxon>
        <taxon>Nematoda</taxon>
        <taxon>Chromadorea</taxon>
        <taxon>Rhabditida</taxon>
        <taxon>Rhabditina</taxon>
        <taxon>Rhabditomorpha</taxon>
        <taxon>Rhabditoidea</taxon>
        <taxon>Rhabditidae</taxon>
        <taxon>Diploscapter</taxon>
    </lineage>
</organism>
<dbReference type="EMBL" id="LIAE01009863">
    <property type="protein sequence ID" value="PAV67937.1"/>
    <property type="molecule type" value="Genomic_DNA"/>
</dbReference>
<sequence>MKRLAVLVLWVLLCREALSWKVSSKSREKRSSGCGSQGCDGSSYSFSYQSQPSYSSGTTYTYDPFWNAPYFGGCTSFLQIPLPSSQSRQIQAPSVQVQPVQQQVVTQPAPVVPIQTVVQQPAPTISTPTYHVQQVPQIQTPVHHQQTFIPAPTVQPYSVPQSSYAQPTPVVNTYVQSTPAPQPSYALPPAPIPYTQPLRPTPIPTPIPPVRTYTVPQPAPNYVPLPSPAPIPLPQPSSVPVPVPQPVPQSGYAGSSFAAPQQNFWVPPTYRPGPSPVAQVQTVQTIPAPIPQSTRTFIQPQVYGNSYNDGQVSTYSGFSTVPSVQPVLNPVVQQRAPAQQFVVPQNQPNSYQTYLPALRLVRRRTFGG</sequence>
<comment type="caution">
    <text evidence="2">The sequence shown here is derived from an EMBL/GenBank/DDBJ whole genome shotgun (WGS) entry which is preliminary data.</text>
</comment>
<proteinExistence type="predicted"/>
<gene>
    <name evidence="2" type="ORF">WR25_01183</name>
</gene>
<name>A0A2A2K1T2_9BILA</name>
<dbReference type="STRING" id="2018661.A0A2A2K1T2"/>
<dbReference type="AlphaFoldDB" id="A0A2A2K1T2"/>
<feature type="signal peptide" evidence="1">
    <location>
        <begin position="1"/>
        <end position="19"/>
    </location>
</feature>
<evidence type="ECO:0000313" key="3">
    <source>
        <dbReference type="Proteomes" id="UP000218231"/>
    </source>
</evidence>
<feature type="chain" id="PRO_5013013976" evidence="1">
    <location>
        <begin position="20"/>
        <end position="368"/>
    </location>
</feature>
<reference evidence="2 3" key="1">
    <citation type="journal article" date="2017" name="Curr. Biol.">
        <title>Genome architecture and evolution of a unichromosomal asexual nematode.</title>
        <authorList>
            <person name="Fradin H."/>
            <person name="Zegar C."/>
            <person name="Gutwein M."/>
            <person name="Lucas J."/>
            <person name="Kovtun M."/>
            <person name="Corcoran D."/>
            <person name="Baugh L.R."/>
            <person name="Kiontke K."/>
            <person name="Gunsalus K."/>
            <person name="Fitch D.H."/>
            <person name="Piano F."/>
        </authorList>
    </citation>
    <scope>NUCLEOTIDE SEQUENCE [LARGE SCALE GENOMIC DNA]</scope>
    <source>
        <strain evidence="2">PF1309</strain>
    </source>
</reference>